<sequence length="63" mass="7276">MPGQLLITVHQLRMALSTHYQQLSRRSILCRSNTIASFPSKYYSYHCMTECRAQRNEINGLSA</sequence>
<dbReference type="KEGG" id="sla:SERLADRAFT_472224"/>
<dbReference type="GeneID" id="18820093"/>
<proteinExistence type="predicted"/>
<dbReference type="Proteomes" id="UP000008064">
    <property type="component" value="Unassembled WGS sequence"/>
</dbReference>
<name>F8P2B4_SERL9</name>
<reference evidence="1" key="1">
    <citation type="submission" date="2011-04" db="EMBL/GenBank/DDBJ databases">
        <title>Evolution of plant cell wall degrading machinery underlies the functional diversity of forest fungi.</title>
        <authorList>
            <consortium name="US DOE Joint Genome Institute (JGI-PGF)"/>
            <person name="Eastwood D.C."/>
            <person name="Floudas D."/>
            <person name="Binder M."/>
            <person name="Majcherczyk A."/>
            <person name="Schneider P."/>
            <person name="Aerts A."/>
            <person name="Asiegbu F.O."/>
            <person name="Baker S.E."/>
            <person name="Barry K."/>
            <person name="Bendiksby M."/>
            <person name="Blumentritt M."/>
            <person name="Coutinho P.M."/>
            <person name="Cullen D."/>
            <person name="Cullen D."/>
            <person name="Gathman A."/>
            <person name="Goodell B."/>
            <person name="Henrissat B."/>
            <person name="Ihrmark K."/>
            <person name="Kauserud H."/>
            <person name="Kohler A."/>
            <person name="LaButti K."/>
            <person name="Lapidus A."/>
            <person name="Lavin J.L."/>
            <person name="Lee Y.-H."/>
            <person name="Lindquist E."/>
            <person name="Lilly W."/>
            <person name="Lucas S."/>
            <person name="Morin E."/>
            <person name="Murat C."/>
            <person name="Oguiza J.A."/>
            <person name="Park J."/>
            <person name="Pisabarro A.G."/>
            <person name="Riley R."/>
            <person name="Rosling A."/>
            <person name="Salamov A."/>
            <person name="Schmidt O."/>
            <person name="Schmutz J."/>
            <person name="Skrede I."/>
            <person name="Stenlid J."/>
            <person name="Wiebenga A."/>
            <person name="Xie X."/>
            <person name="Kues U."/>
            <person name="Hibbett D.S."/>
            <person name="Hoffmeister D."/>
            <person name="Hogberg N."/>
            <person name="Martin F."/>
            <person name="Grigoriev I.V."/>
            <person name="Watkinson S.C."/>
        </authorList>
    </citation>
    <scope>NUCLEOTIDE SEQUENCE</scope>
    <source>
        <strain evidence="1">S7.9</strain>
    </source>
</reference>
<dbReference type="HOGENOM" id="CLU_2887218_0_0_1"/>
<gene>
    <name evidence="1" type="ORF">SERLADRAFT_472224</name>
</gene>
<dbReference type="EMBL" id="GL945436">
    <property type="protein sequence ID" value="EGO23292.1"/>
    <property type="molecule type" value="Genomic_DNA"/>
</dbReference>
<organism>
    <name type="scientific">Serpula lacrymans var. lacrymans (strain S7.9)</name>
    <name type="common">Dry rot fungus</name>
    <dbReference type="NCBI Taxonomy" id="578457"/>
    <lineage>
        <taxon>Eukaryota</taxon>
        <taxon>Fungi</taxon>
        <taxon>Dikarya</taxon>
        <taxon>Basidiomycota</taxon>
        <taxon>Agaricomycotina</taxon>
        <taxon>Agaricomycetes</taxon>
        <taxon>Agaricomycetidae</taxon>
        <taxon>Boletales</taxon>
        <taxon>Coniophorineae</taxon>
        <taxon>Serpulaceae</taxon>
        <taxon>Serpula</taxon>
    </lineage>
</organism>
<dbReference type="RefSeq" id="XP_007320532.1">
    <property type="nucleotide sequence ID" value="XM_007320470.1"/>
</dbReference>
<dbReference type="AlphaFoldDB" id="F8P2B4"/>
<protein>
    <submittedName>
        <fullName evidence="1">Uncharacterized protein</fullName>
    </submittedName>
</protein>
<accession>F8P2B4</accession>
<evidence type="ECO:0000313" key="1">
    <source>
        <dbReference type="EMBL" id="EGO23292.1"/>
    </source>
</evidence>